<dbReference type="GeneID" id="80800773"/>
<dbReference type="Pfam" id="PF19078">
    <property type="entry name" value="Big_12"/>
    <property type="match status" value="4"/>
</dbReference>
<evidence type="ECO:0000256" key="1">
    <source>
        <dbReference type="SAM" id="MobiDB-lite"/>
    </source>
</evidence>
<dbReference type="Proteomes" id="UP000220246">
    <property type="component" value="Unassembled WGS sequence"/>
</dbReference>
<dbReference type="OrthoDB" id="6091599at2"/>
<sequence length="2162" mass="216235">MTAHNRPFWRRLAQAAAKPATVRAAASAHTAPAGLVSPMRPLALEQRFMFDGAGAADAAHAVVDGATATDAAADTAGALRHALMAEAPAVGSPRQEIAFIDGQVQDYQQLLAGIKPGTEVVVLDPKSDGLKQISGYLAGRSGIDAIHIVSHGLSGQVTLGSLTFDKASLDARATDLAQIGQSLDVDGDILFYGCDVGSGAAGQAFINQIAQFTGADVAASNDVTGSTSQGGDWTLEVTSGSIEAVTPFSVSAQQAFGGRLFAGTLNFSGPDTYLGMTVTDGQANSIDIPGVVIEIYSADSGNTNSNSPWEYYSTFFGPNSDGIVDSSGDGTPIIIIRSQNGADFSFTGIKIVDYLGTHPQITFEAFRDGVSQGSVTLATDSLDYISDFTQSNGLTASIFQNVDEIRISDPSSGNGNLYVALDNIGFADVPRPALVSATFSDNNLKIGETSSVTFTFNMAVTGFTTADLIVPNGSINGLSSSDGGLTWTGLFTPDASVTDSTNVITVNLSGVTGVSTSLAGIGAADSSNYAIDTLAPSVTSVTSSTANGTYKAGDVISVQVSFFENVTVTGTPQLTLETGSTDRVINYTSGSGTNTLTFSYTVQAGDASLDLDYISIGALALNGGTVRDAAGNDATLTLAQPGTSGSLGANKSLIIDAVPPTTTVSSLNFSNDTGSSGSDFITNVASQTISGTLSANLQSGEAVYVSINNGATWTAASATVGQNSWSLAGVTLSTSSTLRVKVSDAAGNDGTVHSQSYTYDTTSPTTSFSGLTFSNDSGTFGDFITNNASQTITATLSASLAAGDVLHGSLDGGNTWSDITSKVSGTTLSWNGVTLAGSGSLQLRVMDAAGNTGPVRSQAYVLDTGVPSAPSTPILNGASDTGISNGDGITSDTTPTFTGVAESGSTVKIYDGATLLGSVTATGGTWSYTTTTLSEGSHSITATATDAAGNVSAASAGRVVTIDATAPSVSMVVVPANATYFTGDTLSFSVSFSESVTVDTGGGTPRIALTVGSSTRYASYVSGSGSSTLVFSYTVVNGDTDSDGITVGALSANGGTLKDAAGNDASLTLNSVGSTAAVLVDGVQPGITSVSATTSDGSYGAGQTIFITVSFSTAVDVSTTNGLPTLALSSGGVASYTGGSGSATLTFSYTVAAGQNSADLDVASTHALQLNGATISEAGGSHSAASIVLAAPGTAGSLGANKAIVVDTSAPTASVQNVSFSSDTGPSSSDLVTSDPSQTISGTLSASLGSGEYVEISLDNGNSWQSASSSANSWSLAGQTLTGSGTLQVRVSDAAGNHGAAFSAAYVLDQTAPTVSITSSASSLKAGESATITFTFSEPPVNFRAADLTVSGGVISGFSATANPLVYVATFTPTAGVSNGSAVVSVAGGGYTDVAGNLGYGAASVAIAVDTLTPSLAISSNVASLKAGETALITFTFSEAPRGFDSGDVSVQGGVLSGWAATANPLVYTAVLTPVQGVDSGSLTVTVAPGSYTDAAGNPGQGGSTPNIAYDTLAPSATVVSVRFSDDTGVSSSDLITRTASQTIDGMLSAPLVSGESVQVSLDGGATWMSAGSVGSDSWSLGVVLTGSGVLQVRVVDAAGNAAAAFYRPYVLDQSPPTVVISSNVATVNGVTPALITFTFSEHPMGFSAGNITVSGGTLSGLTATSNPLVYTATYTPVSGVASGSATIAVNGYTDAAGNSGSSGAIPSLQIDTVAPSATANGVMFINDSGINGDLITNVALQTISGNLSAPLVAGDEVQISLDNGASWMTVDTSIGDISWSFIATLNPGSNTLRVRVSDAAGNHSTVYAQAYAYDDTAPVATLTPLQTDSLTPTLTGTSALAAGDTMTVTVGGATYQVTPVSGAWSLDLATAVPISGVLALAAGQQYSVGIATLDVAGNQGSSSSTLTIRVPPTTPVTPSLPEPPIVPVFPSTPVLTDPSLPLAVFPPDMADTPIPGGPAAPWILPQSSVGSDIGISWPGQTPPTVLDTLPSFGPLSPMQQTPDVGLTSAEGFQIVALPGMQGSNAPVAYKSIPDVVASSGERIAVQISSDAFAYADGNAVVTLSARMADGTPLPGWLRFDARTGRFEGTPPPGFEGTLSVRVTVRDSEGRVATQVFKLVVSKDASKTAFWHGDGSAPAGRASLSEQLRSARGAAARLAVLS</sequence>
<evidence type="ECO:0000313" key="4">
    <source>
        <dbReference type="Proteomes" id="UP000220246"/>
    </source>
</evidence>
<dbReference type="InterPro" id="IPR006644">
    <property type="entry name" value="Cadg"/>
</dbReference>
<dbReference type="Pfam" id="PF19077">
    <property type="entry name" value="Big_13"/>
    <property type="match status" value="4"/>
</dbReference>
<organism evidence="3 4">
    <name type="scientific">Comamonas terrigena</name>
    <dbReference type="NCBI Taxonomy" id="32013"/>
    <lineage>
        <taxon>Bacteria</taxon>
        <taxon>Pseudomonadati</taxon>
        <taxon>Pseudomonadota</taxon>
        <taxon>Betaproteobacteria</taxon>
        <taxon>Burkholderiales</taxon>
        <taxon>Comamonadaceae</taxon>
        <taxon>Comamonas</taxon>
    </lineage>
</organism>
<dbReference type="Pfam" id="PF05345">
    <property type="entry name" value="He_PIG"/>
    <property type="match status" value="1"/>
</dbReference>
<protein>
    <recommendedName>
        <fullName evidence="2">Dystroglycan-type cadherin-like domain-containing protein</fullName>
    </recommendedName>
</protein>
<dbReference type="NCBIfam" id="NF033510">
    <property type="entry name" value="Ca_tandemer"/>
    <property type="match status" value="3"/>
</dbReference>
<dbReference type="GO" id="GO:0016020">
    <property type="term" value="C:membrane"/>
    <property type="evidence" value="ECO:0007669"/>
    <property type="project" value="InterPro"/>
</dbReference>
<dbReference type="SUPFAM" id="SSF49313">
    <property type="entry name" value="Cadherin-like"/>
    <property type="match status" value="1"/>
</dbReference>
<name>A0A2A7UTR3_COMTR</name>
<dbReference type="InterPro" id="IPR044048">
    <property type="entry name" value="Big_12"/>
</dbReference>
<dbReference type="EMBL" id="PDEA01000001">
    <property type="protein sequence ID" value="PEH88749.1"/>
    <property type="molecule type" value="Genomic_DNA"/>
</dbReference>
<dbReference type="PANTHER" id="PTHR34677">
    <property type="match status" value="1"/>
</dbReference>
<dbReference type="Pfam" id="PF14252">
    <property type="entry name" value="DUF4347"/>
    <property type="match status" value="1"/>
</dbReference>
<accession>A0A2A7UTR3</accession>
<keyword evidence="4" id="KW-1185">Reference proteome</keyword>
<dbReference type="SMART" id="SM00736">
    <property type="entry name" value="CADG"/>
    <property type="match status" value="1"/>
</dbReference>
<feature type="domain" description="Dystroglycan-type cadherin-like" evidence="2">
    <location>
        <begin position="2028"/>
        <end position="2128"/>
    </location>
</feature>
<proteinExistence type="predicted"/>
<evidence type="ECO:0000313" key="3">
    <source>
        <dbReference type="EMBL" id="PEH88749.1"/>
    </source>
</evidence>
<reference evidence="4" key="1">
    <citation type="submission" date="2017-09" db="EMBL/GenBank/DDBJ databases">
        <title>FDA dAtabase for Regulatory Grade micrObial Sequences (FDA-ARGOS): Supporting development and validation of Infectious Disease Dx tests.</title>
        <authorList>
            <person name="Minogue T."/>
            <person name="Wolcott M."/>
            <person name="Wasieloski L."/>
            <person name="Aguilar W."/>
            <person name="Moore D."/>
            <person name="Tallon L."/>
            <person name="Sadzewicz L."/>
            <person name="Ott S."/>
            <person name="Zhao X."/>
            <person name="Nagaraj S."/>
            <person name="Vavikolanu K."/>
            <person name="Aluvathingal J."/>
            <person name="Nadendla S."/>
            <person name="Sichtig H."/>
        </authorList>
    </citation>
    <scope>NUCLEOTIDE SEQUENCE [LARGE SCALE GENOMIC DNA]</scope>
    <source>
        <strain evidence="4">FDAARGOS_394</strain>
    </source>
</reference>
<gene>
    <name evidence="3" type="ORF">CRM82_09165</name>
</gene>
<evidence type="ECO:0000259" key="2">
    <source>
        <dbReference type="SMART" id="SM00736"/>
    </source>
</evidence>
<dbReference type="InterPro" id="IPR015919">
    <property type="entry name" value="Cadherin-like_sf"/>
</dbReference>
<dbReference type="PANTHER" id="PTHR34677:SF3">
    <property type="entry name" value="BACTERIAL IG-LIKE DOMAIN-CONTAINING PROTEIN"/>
    <property type="match status" value="1"/>
</dbReference>
<dbReference type="Gene3D" id="2.60.40.10">
    <property type="entry name" value="Immunoglobulins"/>
    <property type="match status" value="8"/>
</dbReference>
<dbReference type="RefSeq" id="WP_083520507.1">
    <property type="nucleotide sequence ID" value="NZ_PDEA01000001.1"/>
</dbReference>
<feature type="region of interest" description="Disordered" evidence="1">
    <location>
        <begin position="1218"/>
        <end position="1238"/>
    </location>
</feature>
<dbReference type="STRING" id="1219032.GCA_001515545_02766"/>
<dbReference type="InterPro" id="IPR013783">
    <property type="entry name" value="Ig-like_fold"/>
</dbReference>
<dbReference type="GO" id="GO:0005509">
    <property type="term" value="F:calcium ion binding"/>
    <property type="evidence" value="ECO:0007669"/>
    <property type="project" value="InterPro"/>
</dbReference>
<comment type="caution">
    <text evidence="3">The sequence shown here is derived from an EMBL/GenBank/DDBJ whole genome shotgun (WGS) entry which is preliminary data.</text>
</comment>
<feature type="compositionally biased region" description="Low complexity" evidence="1">
    <location>
        <begin position="1219"/>
        <end position="1229"/>
    </location>
</feature>
<dbReference type="InterPro" id="IPR044016">
    <property type="entry name" value="Big_13"/>
</dbReference>
<dbReference type="InterPro" id="IPR025592">
    <property type="entry name" value="DUF4347"/>
</dbReference>